<keyword evidence="1" id="KW-0472">Membrane</keyword>
<feature type="transmembrane region" description="Helical" evidence="1">
    <location>
        <begin position="31"/>
        <end position="53"/>
    </location>
</feature>
<feature type="transmembrane region" description="Helical" evidence="1">
    <location>
        <begin position="130"/>
        <end position="150"/>
    </location>
</feature>
<protein>
    <submittedName>
        <fullName evidence="3">Uncharacterized protein</fullName>
    </submittedName>
</protein>
<gene>
    <name evidence="3" type="ORF">NCTC13492_02567</name>
    <name evidence="2" type="ORF">SAMN05421542_0793</name>
</gene>
<dbReference type="AlphaFoldDB" id="A0A2X2WMX1"/>
<evidence type="ECO:0000313" key="2">
    <source>
        <dbReference type="EMBL" id="SDI31038.1"/>
    </source>
</evidence>
<proteinExistence type="predicted"/>
<dbReference type="EMBL" id="UAWB01000005">
    <property type="protein sequence ID" value="SQB44732.1"/>
    <property type="molecule type" value="Genomic_DNA"/>
</dbReference>
<dbReference type="OrthoDB" id="708961at2"/>
<keyword evidence="1" id="KW-1133">Transmembrane helix</keyword>
<sequence length="152" mass="17515">MDFKKIKYFFLAFLIAGFIFTNNMLPVPYQIRSIIGLILLAVYVCGAYMLIYRPIASENKLKRHLLIRLGILSLFLLTAILSQWFLKEQNTDWGTGYILYLGMMVLGYATLIYTIIESIVLYAKKKYEQTAINLALAFAIYCFIIFSGLFGF</sequence>
<dbReference type="EMBL" id="FNEG01000001">
    <property type="protein sequence ID" value="SDI31038.1"/>
    <property type="molecule type" value="Genomic_DNA"/>
</dbReference>
<dbReference type="Proteomes" id="UP000251670">
    <property type="component" value="Unassembled WGS sequence"/>
</dbReference>
<name>A0A2X2WMX1_CHRJE</name>
<evidence type="ECO:0000313" key="3">
    <source>
        <dbReference type="EMBL" id="SQB44732.1"/>
    </source>
</evidence>
<dbReference type="RefSeq" id="WP_089733750.1">
    <property type="nucleotide sequence ID" value="NZ_FNEG01000001.1"/>
</dbReference>
<feature type="transmembrane region" description="Helical" evidence="1">
    <location>
        <begin position="65"/>
        <end position="86"/>
    </location>
</feature>
<keyword evidence="4" id="KW-1185">Reference proteome</keyword>
<keyword evidence="1" id="KW-0812">Transmembrane</keyword>
<evidence type="ECO:0000256" key="1">
    <source>
        <dbReference type="SAM" id="Phobius"/>
    </source>
</evidence>
<organism evidence="3 5">
    <name type="scientific">Chryseobacterium jejuense</name>
    <dbReference type="NCBI Taxonomy" id="445960"/>
    <lineage>
        <taxon>Bacteria</taxon>
        <taxon>Pseudomonadati</taxon>
        <taxon>Bacteroidota</taxon>
        <taxon>Flavobacteriia</taxon>
        <taxon>Flavobacteriales</taxon>
        <taxon>Weeksellaceae</taxon>
        <taxon>Chryseobacterium group</taxon>
        <taxon>Chryseobacterium</taxon>
    </lineage>
</organism>
<feature type="transmembrane region" description="Helical" evidence="1">
    <location>
        <begin position="7"/>
        <end position="25"/>
    </location>
</feature>
<reference evidence="3 5" key="2">
    <citation type="submission" date="2018-06" db="EMBL/GenBank/DDBJ databases">
        <authorList>
            <consortium name="Pathogen Informatics"/>
            <person name="Doyle S."/>
        </authorList>
    </citation>
    <scope>NUCLEOTIDE SEQUENCE [LARGE SCALE GENOMIC DNA]</scope>
    <source>
        <strain evidence="3 5">NCTC13492</strain>
    </source>
</reference>
<dbReference type="Proteomes" id="UP000199426">
    <property type="component" value="Unassembled WGS sequence"/>
</dbReference>
<reference evidence="2 4" key="1">
    <citation type="submission" date="2016-10" db="EMBL/GenBank/DDBJ databases">
        <authorList>
            <person name="Varghese N."/>
            <person name="Submissions S."/>
        </authorList>
    </citation>
    <scope>NUCLEOTIDE SEQUENCE [LARGE SCALE GENOMIC DNA]</scope>
    <source>
        <strain evidence="2 4">DSM 19299</strain>
    </source>
</reference>
<feature type="transmembrane region" description="Helical" evidence="1">
    <location>
        <begin position="98"/>
        <end position="123"/>
    </location>
</feature>
<evidence type="ECO:0000313" key="5">
    <source>
        <dbReference type="Proteomes" id="UP000251670"/>
    </source>
</evidence>
<evidence type="ECO:0000313" key="4">
    <source>
        <dbReference type="Proteomes" id="UP000199426"/>
    </source>
</evidence>
<accession>A0A2X2WMX1</accession>